<feature type="region of interest" description="Disordered" evidence="4">
    <location>
        <begin position="327"/>
        <end position="348"/>
    </location>
</feature>
<feature type="region of interest" description="Disordered" evidence="4">
    <location>
        <begin position="1544"/>
        <end position="1627"/>
    </location>
</feature>
<feature type="compositionally biased region" description="Low complexity" evidence="4">
    <location>
        <begin position="126"/>
        <end position="141"/>
    </location>
</feature>
<keyword evidence="6" id="KW-1185">Reference proteome</keyword>
<evidence type="ECO:0000256" key="3">
    <source>
        <dbReference type="PROSITE-ProRule" id="PRU00339"/>
    </source>
</evidence>
<dbReference type="STRING" id="1555241.A0A4P9XFA2"/>
<feature type="compositionally biased region" description="Basic residues" evidence="4">
    <location>
        <begin position="399"/>
        <end position="408"/>
    </location>
</feature>
<accession>A0A4P9XFA2</accession>
<feature type="compositionally biased region" description="Polar residues" evidence="4">
    <location>
        <begin position="463"/>
        <end position="483"/>
    </location>
</feature>
<feature type="compositionally biased region" description="Low complexity" evidence="4">
    <location>
        <begin position="242"/>
        <end position="251"/>
    </location>
</feature>
<dbReference type="EMBL" id="ML014112">
    <property type="protein sequence ID" value="RKP04257.1"/>
    <property type="molecule type" value="Genomic_DNA"/>
</dbReference>
<evidence type="ECO:0000256" key="2">
    <source>
        <dbReference type="ARBA" id="ARBA00022803"/>
    </source>
</evidence>
<dbReference type="PROSITE" id="PS50005">
    <property type="entry name" value="TPR"/>
    <property type="match status" value="3"/>
</dbReference>
<dbReference type="PANTHER" id="PTHR44858:SF1">
    <property type="entry name" value="UDP-N-ACETYLGLUCOSAMINE--PEPTIDE N-ACETYLGLUCOSAMINYLTRANSFERASE SPINDLY-RELATED"/>
    <property type="match status" value="1"/>
</dbReference>
<evidence type="ECO:0000256" key="1">
    <source>
        <dbReference type="ARBA" id="ARBA00022737"/>
    </source>
</evidence>
<evidence type="ECO:0000256" key="4">
    <source>
        <dbReference type="SAM" id="MobiDB-lite"/>
    </source>
</evidence>
<keyword evidence="1" id="KW-0677">Repeat</keyword>
<evidence type="ECO:0000313" key="6">
    <source>
        <dbReference type="Proteomes" id="UP000274922"/>
    </source>
</evidence>
<feature type="repeat" description="TPR" evidence="3">
    <location>
        <begin position="1825"/>
        <end position="1858"/>
    </location>
</feature>
<dbReference type="OrthoDB" id="2144673at2759"/>
<dbReference type="Pfam" id="PF13181">
    <property type="entry name" value="TPR_8"/>
    <property type="match status" value="1"/>
</dbReference>
<dbReference type="SUPFAM" id="SSF48452">
    <property type="entry name" value="TPR-like"/>
    <property type="match status" value="5"/>
</dbReference>
<proteinExistence type="predicted"/>
<feature type="compositionally biased region" description="Low complexity" evidence="4">
    <location>
        <begin position="215"/>
        <end position="232"/>
    </location>
</feature>
<feature type="compositionally biased region" description="Low complexity" evidence="4">
    <location>
        <begin position="1612"/>
        <end position="1623"/>
    </location>
</feature>
<dbReference type="Gene3D" id="1.25.40.10">
    <property type="entry name" value="Tetratricopeptide repeat domain"/>
    <property type="match status" value="7"/>
</dbReference>
<evidence type="ECO:0008006" key="7">
    <source>
        <dbReference type="Google" id="ProtNLM"/>
    </source>
</evidence>
<feature type="compositionally biased region" description="Acidic residues" evidence="4">
    <location>
        <begin position="431"/>
        <end position="458"/>
    </location>
</feature>
<feature type="compositionally biased region" description="Acidic residues" evidence="4">
    <location>
        <begin position="595"/>
        <end position="605"/>
    </location>
</feature>
<evidence type="ECO:0000313" key="5">
    <source>
        <dbReference type="EMBL" id="RKP04257.1"/>
    </source>
</evidence>
<sequence length="2488" mass="265404">MAAAPTVGGAQGGARNGDGQGDPSAAAAATAAAVVATPAISAMAPRPLLGPQRPTALAVIRDDPARKQALAQLHAAPGLVAGPDYRQLDPSRFPRKTTTPATEYARSREMLGKALVPPPSRMADHAAVAPRPARGAAWLAPSRPPDDDAPAALTAARTRADGSSPSRRLWPRSPGGAPSHARPWAELAPIDDPLLAIRPSHSQEAAYPKPPPISPAARAAAQHAAAAAAAAVPPHPPPPPRAGGMAAGRGPPVVAGVAKPMLAPTAKPAPAVPRPASPRRAPTLSTLSMVSVASAAAAAVPTWESVSDRVDDLFERFAAQVAQWEDTYDLPHQDGPTSGRPSVTRPQPLRAAVLGLAPALGSASPARHRSLLERPADPREEASLSALAGPDVDGLWPASRRRTPRRKTGVADPLLSSSLPANPSLPTIDQHDDEIDDGDDGDGDDDDVDDVDDNDEMDAGTPGHSNHVSGAPSQPPTYVTTIAGTPPQEIEPDAVPVVPLNWVHHPHAGGESGRRGSHATAVPDGVDPWDTRRWAPAGPTAASAARPRSDSPVRSRRRHRTPTGLGITPEAVEPSSATDVHVAPAILNPRVLSSSEDDDGGDDSLDEGRTSRPPKPARKHSLRHKRSSLPRSQRLPFAAYATVSQRQNDAFFDALKEQGIQTSHLVTHDAQVKLIEATGYDPIMSRPIAKEVHISESSDSTSDENRYPRKSTRMTYQPGEYGLRFLAAQRLNQQTLSRRDDAVPLDAQALPFLYRAAAEPAADLPAVRQTLRSRHGVPEGPAAAPSRFAFTATANRSDEPEDEAVDARVDYIDALPQSPWADREHLSEMFRSMLPTRAPLGRQWLPIDAVEQQRIDAHEKLRVEGHQLALEIHRLHRLQAAATAALDPAEPVSRPLSAMAPSLAARSALDRTLQAHAMMADAHLDPDRSPPRQSEGSATAAAETAAGMTAPPAPPLLADGAAGGETNAVAGLTVAEPVKMDGLPDIDERSADGDGGDGDNGEDRDHEADPNRSGSGRRMSRSPPKASGGLVRTLSSSSSQDPTGYLLAGRSDEANMHDHLYAAEVARITTRVNADPTSWNYLQRALVHKKYERHPLALHDLNHAQALDPGNVDVLWERQESFVKTGGYQSALADLRAVLELSPGPAQVRAHVALCAIHRVQGHTHKALSHASQLIRLQPDQVKHYLERADLHWARGDPTAALEDWRTAAAMDPTACGATACLIEWARQHGDWRTVQSLTNQLLGHSRSAMGVSAASPSSSAMAALTGAVDRSTTSLLSTTTTTTTSLSYRTIVTNAYDIARAPFPKKLNISETHGLRLRLWRAEAEARLGHLDASLEILDWLVHDAVESPLAVDLYLNRGCLLAEIHPRAALCDLSTALLLSDSDAMHAIIYYHRAQVYVWMQKSLLAKQDLLRCIALQPAFGRAWLQLARLYETQGELLLALVALNILIGLAPQDVAGYVSRAEILRNWPPEQPLPSAYQQARLLKTIVGSLPYVAHAEGPACPTHFLPPLPAADRRSHPSGGASPGLSVMASRAYLAHDGDLSEPAAASGGGSSSRPGSCYPARPSGSGSGSGRATTARSARSTETEGSRPDTANGGRPQTSGGGGGPRSAGRSSSAASSGRHGGGGGAHLSLVAFLQPLCVDFPDLDEPPTETATSMLTKAPLAASPVSSMLVRKSGTGRASVTHASGSFATIAPISPTVRLAVRDLTQAIHLKPSMHLLYLKRGYLFLKTDRLDACVGDFNASLALNSGIAKTFYQSALILSFQGKHVALLEAFDREFRHKMPSNDWKVWLLVAKARHRLQDYVGAMRDLTKALTLNDVEAAIYLQRGHVAKDSGDYDTAIAEYSAALKLHGRYTEAFHHRALCYLAKSSIALALQDLTSCLATDHGFVPAYYTRAQLYWDQQKYALCTEDCDAMLRIEPANEQAHLLAGRCLVKLGQLVDALDRFESVCLASPDSALALYNRARVYQNMGRWKLALQDYSTVLLMSESAPAALRNRGLIYWLMRKYTHALGDLSGAIAAYPEDITLRCLLAVCLFETGQLGRAIATYREVIEMDRNVLAAWHGIGCAYFAKRRYAHAIRAFRAMLHSFPHEPSVYLNLGAVHAYLQQPTQADAWFDRGLALLVSALAKIDAYEEALDLLLHSPASASAAPHAPAPPPGHGGKAAPTPTKKYDRRPVSPGKKTSASTLGHRTAKPATPAALPTATSTADDGARFLTAKAALVACLPRFLRDLHLDPDPIAARAPVKAYQARFYEAKGLAAGAHGQWERAIGHMTTALRLDPTQASFYVNRGVFYERSGQLRHGGALPAAALTAGKPLGAQGNGSEPAYAMADYRRALQADPTNVAGAFNMANLYLRQQFWDRAEACYTAALSHLDPADEGAGRAVAIQMNLALAAAMQGDRRRGIALLGHVLAARPGFLEAHFNRGCLYELEGDGAAAEADFTSVLAGNTDDVASLLKRGQARNVQGAYGGALDDFSRYVAINA</sequence>
<dbReference type="Pfam" id="PF13432">
    <property type="entry name" value="TPR_16"/>
    <property type="match status" value="5"/>
</dbReference>
<feature type="compositionally biased region" description="Basic residues" evidence="4">
    <location>
        <begin position="615"/>
        <end position="628"/>
    </location>
</feature>
<gene>
    <name evidence="5" type="ORF">CXG81DRAFT_23209</name>
</gene>
<feature type="compositionally biased region" description="Low complexity" evidence="4">
    <location>
        <begin position="150"/>
        <end position="176"/>
    </location>
</feature>
<name>A0A4P9XFA2_9FUNG</name>
<feature type="compositionally biased region" description="Gly residues" evidence="4">
    <location>
        <begin position="9"/>
        <end position="20"/>
    </location>
</feature>
<dbReference type="Proteomes" id="UP000274922">
    <property type="component" value="Unassembled WGS sequence"/>
</dbReference>
<feature type="region of interest" description="Disordered" evidence="4">
    <location>
        <begin position="2152"/>
        <end position="2209"/>
    </location>
</feature>
<feature type="region of interest" description="Disordered" evidence="4">
    <location>
        <begin position="1"/>
        <end position="30"/>
    </location>
</feature>
<feature type="region of interest" description="Disordered" evidence="4">
    <location>
        <begin position="374"/>
        <end position="633"/>
    </location>
</feature>
<feature type="repeat" description="TPR" evidence="3">
    <location>
        <begin position="2254"/>
        <end position="2287"/>
    </location>
</feature>
<organism evidence="5 6">
    <name type="scientific">Caulochytrium protostelioides</name>
    <dbReference type="NCBI Taxonomy" id="1555241"/>
    <lineage>
        <taxon>Eukaryota</taxon>
        <taxon>Fungi</taxon>
        <taxon>Fungi incertae sedis</taxon>
        <taxon>Chytridiomycota</taxon>
        <taxon>Chytridiomycota incertae sedis</taxon>
        <taxon>Chytridiomycetes</taxon>
        <taxon>Caulochytriales</taxon>
        <taxon>Caulochytriaceae</taxon>
        <taxon>Caulochytrium</taxon>
    </lineage>
</organism>
<dbReference type="SMART" id="SM00028">
    <property type="entry name" value="TPR"/>
    <property type="match status" value="21"/>
</dbReference>
<feature type="compositionally biased region" description="Basic and acidic residues" evidence="4">
    <location>
        <begin position="1001"/>
        <end position="1010"/>
    </location>
</feature>
<feature type="compositionally biased region" description="Polar residues" evidence="4">
    <location>
        <begin position="335"/>
        <end position="345"/>
    </location>
</feature>
<feature type="compositionally biased region" description="Low complexity" evidence="4">
    <location>
        <begin position="21"/>
        <end position="30"/>
    </location>
</feature>
<feature type="compositionally biased region" description="Polar residues" evidence="4">
    <location>
        <begin position="1033"/>
        <end position="1042"/>
    </location>
</feature>
<dbReference type="PANTHER" id="PTHR44858">
    <property type="entry name" value="TETRATRICOPEPTIDE REPEAT PROTEIN 6"/>
    <property type="match status" value="1"/>
</dbReference>
<feature type="region of interest" description="Disordered" evidence="4">
    <location>
        <begin position="923"/>
        <end position="1047"/>
    </location>
</feature>
<feature type="compositionally biased region" description="Low complexity" evidence="4">
    <location>
        <begin position="2198"/>
        <end position="2209"/>
    </location>
</feature>
<keyword evidence="2 3" id="KW-0802">TPR repeat</keyword>
<feature type="region of interest" description="Disordered" evidence="4">
    <location>
        <begin position="75"/>
        <end position="251"/>
    </location>
</feature>
<feature type="region of interest" description="Disordered" evidence="4">
    <location>
        <begin position="692"/>
        <end position="714"/>
    </location>
</feature>
<reference evidence="6" key="1">
    <citation type="journal article" date="2018" name="Nat. Microbiol.">
        <title>Leveraging single-cell genomics to expand the fungal tree of life.</title>
        <authorList>
            <person name="Ahrendt S.R."/>
            <person name="Quandt C.A."/>
            <person name="Ciobanu D."/>
            <person name="Clum A."/>
            <person name="Salamov A."/>
            <person name="Andreopoulos B."/>
            <person name="Cheng J.F."/>
            <person name="Woyke T."/>
            <person name="Pelin A."/>
            <person name="Henrissat B."/>
            <person name="Reynolds N.K."/>
            <person name="Benny G.L."/>
            <person name="Smith M.E."/>
            <person name="James T.Y."/>
            <person name="Grigoriev I.V."/>
        </authorList>
    </citation>
    <scope>NUCLEOTIDE SEQUENCE [LARGE SCALE GENOMIC DNA]</scope>
    <source>
        <strain evidence="6">ATCC 52028</strain>
    </source>
</reference>
<feature type="compositionally biased region" description="Low complexity" evidence="4">
    <location>
        <begin position="534"/>
        <end position="546"/>
    </location>
</feature>
<feature type="compositionally biased region" description="Low complexity" evidence="4">
    <location>
        <begin position="1564"/>
        <end position="1583"/>
    </location>
</feature>
<dbReference type="InterPro" id="IPR019734">
    <property type="entry name" value="TPR_rpt"/>
</dbReference>
<dbReference type="InterPro" id="IPR050498">
    <property type="entry name" value="Ycf3"/>
</dbReference>
<feature type="compositionally biased region" description="Low complexity" evidence="4">
    <location>
        <begin position="413"/>
        <end position="426"/>
    </location>
</feature>
<feature type="repeat" description="TPR" evidence="3">
    <location>
        <begin position="2063"/>
        <end position="2096"/>
    </location>
</feature>
<dbReference type="InterPro" id="IPR011990">
    <property type="entry name" value="TPR-like_helical_dom_sf"/>
</dbReference>
<protein>
    <recommendedName>
        <fullName evidence="7">TPR-like protein</fullName>
    </recommendedName>
</protein>
<feature type="compositionally biased region" description="Low complexity" evidence="4">
    <location>
        <begin position="938"/>
        <end position="960"/>
    </location>
</feature>